<organism evidence="3 4">
    <name type="scientific">Antiquaquibacter soli</name>
    <dbReference type="NCBI Taxonomy" id="3064523"/>
    <lineage>
        <taxon>Bacteria</taxon>
        <taxon>Bacillati</taxon>
        <taxon>Actinomycetota</taxon>
        <taxon>Actinomycetes</taxon>
        <taxon>Micrococcales</taxon>
        <taxon>Microbacteriaceae</taxon>
        <taxon>Antiquaquibacter</taxon>
    </lineage>
</organism>
<dbReference type="Proteomes" id="UP001241072">
    <property type="component" value="Unassembled WGS sequence"/>
</dbReference>
<feature type="domain" description="SseB protein N-terminal" evidence="2">
    <location>
        <begin position="34"/>
        <end position="155"/>
    </location>
</feature>
<gene>
    <name evidence="3" type="ORF">Q5716_05750</name>
</gene>
<dbReference type="InterPro" id="IPR009839">
    <property type="entry name" value="SseB_N"/>
</dbReference>
<name>A0ABT9BL39_9MICO</name>
<accession>A0ABT9BL39</accession>
<proteinExistence type="predicted"/>
<feature type="region of interest" description="Disordered" evidence="1">
    <location>
        <begin position="1"/>
        <end position="29"/>
    </location>
</feature>
<evidence type="ECO:0000313" key="4">
    <source>
        <dbReference type="Proteomes" id="UP001241072"/>
    </source>
</evidence>
<evidence type="ECO:0000313" key="3">
    <source>
        <dbReference type="EMBL" id="MDO7881731.1"/>
    </source>
</evidence>
<protein>
    <submittedName>
        <fullName evidence="3">SseB family protein</fullName>
    </submittedName>
</protein>
<dbReference type="EMBL" id="JAUQUB010000001">
    <property type="protein sequence ID" value="MDO7881731.1"/>
    <property type="molecule type" value="Genomic_DNA"/>
</dbReference>
<dbReference type="RefSeq" id="WP_305002134.1">
    <property type="nucleotide sequence ID" value="NZ_JAUQUB010000001.1"/>
</dbReference>
<sequence length="251" mass="26971">MAGTDSAGVPWEGRHFEPNPSADDDGSAPPRLIEAIRRFRAREVGEAEVVEALRESRLLIPLVAELGDSGVTEHGHLVDKSQELSIVRVLGPDGRTVQPAFTSVSAMGAWNALARPIPAAAPRVALAAASEGTDVVVLDPTGPTEFAVRRPALWAIARSEAWVPCYLDERVLEEFLRAAEPELAVRAVTLAPGDPDARLAGPELVVRLALEEGLDRSSLDSLLLRLRERWSSSEIIADRVDTMKVQLVGAA</sequence>
<evidence type="ECO:0000259" key="2">
    <source>
        <dbReference type="Pfam" id="PF07179"/>
    </source>
</evidence>
<keyword evidence="4" id="KW-1185">Reference proteome</keyword>
<evidence type="ECO:0000256" key="1">
    <source>
        <dbReference type="SAM" id="MobiDB-lite"/>
    </source>
</evidence>
<dbReference type="Pfam" id="PF07179">
    <property type="entry name" value="SseB"/>
    <property type="match status" value="1"/>
</dbReference>
<reference evidence="3 4" key="1">
    <citation type="submission" date="2023-07" db="EMBL/GenBank/DDBJ databases">
        <title>Protaetiibacter sp. nov WY-16 isolated from soil.</title>
        <authorList>
            <person name="Liu B."/>
            <person name="Wan Y."/>
        </authorList>
    </citation>
    <scope>NUCLEOTIDE SEQUENCE [LARGE SCALE GENOMIC DNA]</scope>
    <source>
        <strain evidence="3 4">WY-16</strain>
    </source>
</reference>
<comment type="caution">
    <text evidence="3">The sequence shown here is derived from an EMBL/GenBank/DDBJ whole genome shotgun (WGS) entry which is preliminary data.</text>
</comment>